<dbReference type="Pfam" id="PF13772">
    <property type="entry name" value="AIG2_2"/>
    <property type="match status" value="1"/>
</dbReference>
<sequence length="183" mass="19987">MTSTPPPKRLHFIYGVHLDPKLLATHCYGAQALAVARLDGFQLDFCGYTMKWDGGEEALQPCPGAATWGVVYALDLLDGERLDQEFSVRLDGTGSYFHYPAEVVDRQGNAHSVLLYMRNSFGAARPPSGEYLQRLVAGGRQMGLPEDYLTALAAHPAVPAAYPVPKGGTLRHIINLEQSDCHC</sequence>
<evidence type="ECO:0000313" key="3">
    <source>
        <dbReference type="EMBL" id="QWT49281.1"/>
    </source>
</evidence>
<dbReference type="InterPro" id="IPR013024">
    <property type="entry name" value="GGCT-like"/>
</dbReference>
<evidence type="ECO:0000256" key="2">
    <source>
        <dbReference type="PIRSR" id="PIRSR617939-2"/>
    </source>
</evidence>
<evidence type="ECO:0000256" key="1">
    <source>
        <dbReference type="ARBA" id="ARBA00023239"/>
    </source>
</evidence>
<dbReference type="PANTHER" id="PTHR12935:SF0">
    <property type="entry name" value="GAMMA-GLUTAMYLCYCLOTRANSFERASE"/>
    <property type="match status" value="1"/>
</dbReference>
<dbReference type="RefSeq" id="WP_216127658.1">
    <property type="nucleotide sequence ID" value="NZ_CP064782.1"/>
</dbReference>
<protein>
    <submittedName>
        <fullName evidence="3">Gamma-glutamylcyclotransferase</fullName>
    </submittedName>
</protein>
<feature type="binding site" evidence="2">
    <location>
        <position position="131"/>
    </location>
    <ligand>
        <name>substrate</name>
    </ligand>
</feature>
<dbReference type="GO" id="GO:0003839">
    <property type="term" value="F:gamma-glutamylcyclotransferase activity"/>
    <property type="evidence" value="ECO:0007669"/>
    <property type="project" value="InterPro"/>
</dbReference>
<gene>
    <name evidence="3" type="ORF">Azoinq_01280</name>
</gene>
<keyword evidence="4" id="KW-1185">Reference proteome</keyword>
<dbReference type="AlphaFoldDB" id="A0A975SMX0"/>
<keyword evidence="1" id="KW-0456">Lyase</keyword>
<proteinExistence type="predicted"/>
<dbReference type="EMBL" id="CP064782">
    <property type="protein sequence ID" value="QWT49281.1"/>
    <property type="molecule type" value="Genomic_DNA"/>
</dbReference>
<name>A0A975SMX0_9RHOO</name>
<dbReference type="CDD" id="cd06661">
    <property type="entry name" value="GGCT_like"/>
    <property type="match status" value="1"/>
</dbReference>
<dbReference type="Proteomes" id="UP000683428">
    <property type="component" value="Chromosome"/>
</dbReference>
<reference evidence="3" key="1">
    <citation type="submission" date="2020-11" db="EMBL/GenBank/DDBJ databases">
        <title>Azospira inquinata sp. nov.</title>
        <authorList>
            <person name="Moe W.M."/>
            <person name="Mikes M.C."/>
        </authorList>
    </citation>
    <scope>NUCLEOTIDE SEQUENCE</scope>
    <source>
        <strain evidence="3">Azo-3</strain>
    </source>
</reference>
<evidence type="ECO:0000313" key="4">
    <source>
        <dbReference type="Proteomes" id="UP000683428"/>
    </source>
</evidence>
<dbReference type="KEGG" id="aiq:Azoinq_01280"/>
<dbReference type="PANTHER" id="PTHR12935">
    <property type="entry name" value="GAMMA-GLUTAMYLCYCLOTRANSFERASE"/>
    <property type="match status" value="1"/>
</dbReference>
<organism evidence="3 4">
    <name type="scientific">Azospira inquinata</name>
    <dbReference type="NCBI Taxonomy" id="2785627"/>
    <lineage>
        <taxon>Bacteria</taxon>
        <taxon>Pseudomonadati</taxon>
        <taxon>Pseudomonadota</taxon>
        <taxon>Betaproteobacteria</taxon>
        <taxon>Rhodocyclales</taxon>
        <taxon>Rhodocyclaceae</taxon>
        <taxon>Azospira</taxon>
    </lineage>
</organism>
<dbReference type="InterPro" id="IPR017939">
    <property type="entry name" value="G-Glutamylcylcotransferase"/>
</dbReference>
<accession>A0A975SMX0</accession>